<keyword evidence="6" id="KW-0479">Metal-binding</keyword>
<feature type="region of interest" description="Disordered" evidence="11">
    <location>
        <begin position="1"/>
        <end position="22"/>
    </location>
</feature>
<evidence type="ECO:0000256" key="11">
    <source>
        <dbReference type="SAM" id="MobiDB-lite"/>
    </source>
</evidence>
<dbReference type="Gene3D" id="3.60.40.10">
    <property type="entry name" value="PPM-type phosphatase domain"/>
    <property type="match status" value="1"/>
</dbReference>
<keyword evidence="9" id="KW-0464">Manganese</keyword>
<evidence type="ECO:0000256" key="3">
    <source>
        <dbReference type="ARBA" id="ARBA00004170"/>
    </source>
</evidence>
<dbReference type="GO" id="GO:0016020">
    <property type="term" value="C:membrane"/>
    <property type="evidence" value="ECO:0007669"/>
    <property type="project" value="UniProtKB-SubCell"/>
</dbReference>
<dbReference type="Pfam" id="PF00481">
    <property type="entry name" value="PP2C"/>
    <property type="match status" value="2"/>
</dbReference>
<sequence length="390" mass="42867">MGNLLGAPVTEKETHIGESRDDNGLQFGVSSMQGWRIHMEDAHVAECRLFAAELVDETAASETNNNNNKTYKQIELPGHSIFAVFDGHGGTFAAQYSGRNVCRVLSHQPKFVKYAKFMQERAQKEKVFTKSTERVQYITTGLEYIEGALRDTFVDLDMEIASALQGSRIPEADQPYHEEKQIDAADDDRATQGMDTRGGDPHQDTLSEADSTLQLLDKEGDSGTTACVVVVAPQWVVCANAGDSRSVFSKHGHKAVPLSYDHKPDDEEEGRRIRAAGGYVAGGRVEGDLAVSRGLGDFRFKNMETVLAGATGQNDKTSVDQMVEPDYQKVSPVPDVVIQNRSAEKDEFIIVACDGIWDVQTNHEAVKSVAEMFEEGETNLGLICEEVSTW</sequence>
<dbReference type="PROSITE" id="PS01032">
    <property type="entry name" value="PPM_1"/>
    <property type="match status" value="1"/>
</dbReference>
<dbReference type="PANTHER" id="PTHR13832">
    <property type="entry name" value="PROTEIN PHOSPHATASE 2C"/>
    <property type="match status" value="1"/>
</dbReference>
<evidence type="ECO:0000256" key="1">
    <source>
        <dbReference type="ARBA" id="ARBA00001936"/>
    </source>
</evidence>
<keyword evidence="8 10" id="KW-0904">Protein phosphatase</keyword>
<evidence type="ECO:0000256" key="5">
    <source>
        <dbReference type="ARBA" id="ARBA00013081"/>
    </source>
</evidence>
<evidence type="ECO:0000256" key="8">
    <source>
        <dbReference type="ARBA" id="ARBA00022912"/>
    </source>
</evidence>
<dbReference type="InterPro" id="IPR036457">
    <property type="entry name" value="PPM-type-like_dom_sf"/>
</dbReference>
<dbReference type="EMBL" id="CAICTM010001272">
    <property type="protein sequence ID" value="CAB9522173.1"/>
    <property type="molecule type" value="Genomic_DNA"/>
</dbReference>
<evidence type="ECO:0000313" key="13">
    <source>
        <dbReference type="EMBL" id="CAB9522173.1"/>
    </source>
</evidence>
<evidence type="ECO:0000256" key="2">
    <source>
        <dbReference type="ARBA" id="ARBA00001946"/>
    </source>
</evidence>
<evidence type="ECO:0000256" key="6">
    <source>
        <dbReference type="ARBA" id="ARBA00022723"/>
    </source>
</evidence>
<evidence type="ECO:0000256" key="7">
    <source>
        <dbReference type="ARBA" id="ARBA00022801"/>
    </source>
</evidence>
<reference evidence="13" key="1">
    <citation type="submission" date="2020-06" db="EMBL/GenBank/DDBJ databases">
        <authorList>
            <consortium name="Plant Systems Biology data submission"/>
        </authorList>
    </citation>
    <scope>NUCLEOTIDE SEQUENCE</scope>
    <source>
        <strain evidence="13">D6</strain>
    </source>
</reference>
<accession>A0A9N8HP06</accession>
<dbReference type="SMART" id="SM00332">
    <property type="entry name" value="PP2Cc"/>
    <property type="match status" value="1"/>
</dbReference>
<dbReference type="Proteomes" id="UP001153069">
    <property type="component" value="Unassembled WGS sequence"/>
</dbReference>
<dbReference type="GO" id="GO:0004722">
    <property type="term" value="F:protein serine/threonine phosphatase activity"/>
    <property type="evidence" value="ECO:0007669"/>
    <property type="project" value="UniProtKB-EC"/>
</dbReference>
<dbReference type="PANTHER" id="PTHR13832:SF565">
    <property type="entry name" value="AT28366P-RELATED"/>
    <property type="match status" value="1"/>
</dbReference>
<proteinExistence type="inferred from homology"/>
<comment type="cofactor">
    <cofactor evidence="1">
        <name>Mn(2+)</name>
        <dbReference type="ChEBI" id="CHEBI:29035"/>
    </cofactor>
</comment>
<name>A0A9N8HP06_9STRA</name>
<keyword evidence="14" id="KW-1185">Reference proteome</keyword>
<evidence type="ECO:0000313" key="14">
    <source>
        <dbReference type="Proteomes" id="UP001153069"/>
    </source>
</evidence>
<feature type="domain" description="PPM-type phosphatase" evidence="12">
    <location>
        <begin position="26"/>
        <end position="390"/>
    </location>
</feature>
<dbReference type="CDD" id="cd00143">
    <property type="entry name" value="PP2Cc"/>
    <property type="match status" value="1"/>
</dbReference>
<protein>
    <recommendedName>
        <fullName evidence="5">protein-serine/threonine phosphatase</fullName>
        <ecNumber evidence="5">3.1.3.16</ecNumber>
    </recommendedName>
</protein>
<feature type="compositionally biased region" description="Basic and acidic residues" evidence="11">
    <location>
        <begin position="170"/>
        <end position="190"/>
    </location>
</feature>
<dbReference type="AlphaFoldDB" id="A0A9N8HP06"/>
<dbReference type="GO" id="GO:0046872">
    <property type="term" value="F:metal ion binding"/>
    <property type="evidence" value="ECO:0007669"/>
    <property type="project" value="UniProtKB-KW"/>
</dbReference>
<dbReference type="PROSITE" id="PS51746">
    <property type="entry name" value="PPM_2"/>
    <property type="match status" value="1"/>
</dbReference>
<evidence type="ECO:0000259" key="12">
    <source>
        <dbReference type="PROSITE" id="PS51746"/>
    </source>
</evidence>
<comment type="similarity">
    <text evidence="4 10">Belongs to the PP2C family.</text>
</comment>
<comment type="caution">
    <text evidence="13">The sequence shown here is derived from an EMBL/GenBank/DDBJ whole genome shotgun (WGS) entry which is preliminary data.</text>
</comment>
<comment type="subcellular location">
    <subcellularLocation>
        <location evidence="3">Membrane</location>
        <topology evidence="3">Peripheral membrane protein</topology>
    </subcellularLocation>
</comment>
<dbReference type="InterPro" id="IPR015655">
    <property type="entry name" value="PP2C"/>
</dbReference>
<evidence type="ECO:0000256" key="10">
    <source>
        <dbReference type="RuleBase" id="RU003465"/>
    </source>
</evidence>
<dbReference type="SUPFAM" id="SSF81606">
    <property type="entry name" value="PP2C-like"/>
    <property type="match status" value="1"/>
</dbReference>
<organism evidence="13 14">
    <name type="scientific">Seminavis robusta</name>
    <dbReference type="NCBI Taxonomy" id="568900"/>
    <lineage>
        <taxon>Eukaryota</taxon>
        <taxon>Sar</taxon>
        <taxon>Stramenopiles</taxon>
        <taxon>Ochrophyta</taxon>
        <taxon>Bacillariophyta</taxon>
        <taxon>Bacillariophyceae</taxon>
        <taxon>Bacillariophycidae</taxon>
        <taxon>Naviculales</taxon>
        <taxon>Naviculaceae</taxon>
        <taxon>Seminavis</taxon>
    </lineage>
</organism>
<feature type="compositionally biased region" description="Basic and acidic residues" evidence="11">
    <location>
        <begin position="10"/>
        <end position="22"/>
    </location>
</feature>
<feature type="region of interest" description="Disordered" evidence="11">
    <location>
        <begin position="167"/>
        <end position="206"/>
    </location>
</feature>
<dbReference type="OrthoDB" id="10264738at2759"/>
<dbReference type="EC" id="3.1.3.16" evidence="5"/>
<dbReference type="InterPro" id="IPR001932">
    <property type="entry name" value="PPM-type_phosphatase-like_dom"/>
</dbReference>
<gene>
    <name evidence="13" type="ORF">SEMRO_1274_G258420.1</name>
</gene>
<evidence type="ECO:0000256" key="4">
    <source>
        <dbReference type="ARBA" id="ARBA00006702"/>
    </source>
</evidence>
<dbReference type="InterPro" id="IPR000222">
    <property type="entry name" value="PP2C_BS"/>
</dbReference>
<evidence type="ECO:0000256" key="9">
    <source>
        <dbReference type="ARBA" id="ARBA00023211"/>
    </source>
</evidence>
<keyword evidence="7 10" id="KW-0378">Hydrolase</keyword>
<comment type="cofactor">
    <cofactor evidence="2">
        <name>Mg(2+)</name>
        <dbReference type="ChEBI" id="CHEBI:18420"/>
    </cofactor>
</comment>